<dbReference type="RefSeq" id="WP_096057113.1">
    <property type="nucleotide sequence ID" value="NZ_CP023344.1"/>
</dbReference>
<sequence length="289" mass="32079">MSHPIDTKRAFTVAEATLAVFRRMFPRMEPGLFVRVFADVDAMFAGRYLDYQPIDTPYHDLEHTLQVTFCFAEIIEGRHLAGIEPRMDARQFELGIAAALLHDTGYLKLRSDQTGTGAKYTFTHVLRSCAVASSYLPTLGVSLDELDGVLGAIRCTNPTTAIRRLHFQNPVEGIMGCAVATADYLGQMAAPNYLGDLPNLFAEFEESDNFAGVPMDQRVYRSVEELTAKTPSFWKSAVLPKLDNELIGLYRFLARPYPSGRNRYIDSVNQNITIIEAAVAANAARRSAS</sequence>
<dbReference type="CDD" id="cd00077">
    <property type="entry name" value="HDc"/>
    <property type="match status" value="1"/>
</dbReference>
<keyword evidence="2" id="KW-1185">Reference proteome</keyword>
<dbReference type="OrthoDB" id="188290at2"/>
<dbReference type="KEGG" id="vbh:CMV30_16880"/>
<organism evidence="1 2">
    <name type="scientific">Nibricoccus aquaticus</name>
    <dbReference type="NCBI Taxonomy" id="2576891"/>
    <lineage>
        <taxon>Bacteria</taxon>
        <taxon>Pseudomonadati</taxon>
        <taxon>Verrucomicrobiota</taxon>
        <taxon>Opitutia</taxon>
        <taxon>Opitutales</taxon>
        <taxon>Opitutaceae</taxon>
        <taxon>Nibricoccus</taxon>
    </lineage>
</organism>
<evidence type="ECO:0000313" key="1">
    <source>
        <dbReference type="EMBL" id="ATC65484.1"/>
    </source>
</evidence>
<dbReference type="Gene3D" id="1.10.3210.10">
    <property type="entry name" value="Hypothetical protein af1432"/>
    <property type="match status" value="1"/>
</dbReference>
<proteinExistence type="predicted"/>
<protein>
    <recommendedName>
        <fullName evidence="3">HD/PDEase domain-containing protein</fullName>
    </recommendedName>
</protein>
<gene>
    <name evidence="1" type="ORF">CMV30_16880</name>
</gene>
<accession>A0A290QAD8</accession>
<dbReference type="Proteomes" id="UP000217265">
    <property type="component" value="Chromosome"/>
</dbReference>
<dbReference type="SUPFAM" id="SSF109604">
    <property type="entry name" value="HD-domain/PDEase-like"/>
    <property type="match status" value="1"/>
</dbReference>
<evidence type="ECO:0000313" key="2">
    <source>
        <dbReference type="Proteomes" id="UP000217265"/>
    </source>
</evidence>
<reference evidence="1 2" key="1">
    <citation type="submission" date="2017-09" db="EMBL/GenBank/DDBJ databases">
        <title>Complete genome sequence of Verrucomicrobial strain HZ-65, isolated from freshwater.</title>
        <authorList>
            <person name="Choi A."/>
        </authorList>
    </citation>
    <scope>NUCLEOTIDE SEQUENCE [LARGE SCALE GENOMIC DNA]</scope>
    <source>
        <strain evidence="1 2">HZ-65</strain>
    </source>
</reference>
<dbReference type="AlphaFoldDB" id="A0A290QAD8"/>
<name>A0A290QAD8_9BACT</name>
<dbReference type="EMBL" id="CP023344">
    <property type="protein sequence ID" value="ATC65484.1"/>
    <property type="molecule type" value="Genomic_DNA"/>
</dbReference>
<evidence type="ECO:0008006" key="3">
    <source>
        <dbReference type="Google" id="ProtNLM"/>
    </source>
</evidence>
<dbReference type="InterPro" id="IPR003607">
    <property type="entry name" value="HD/PDEase_dom"/>
</dbReference>